<evidence type="ECO:0000313" key="2">
    <source>
        <dbReference type="Proteomes" id="UP000831156"/>
    </source>
</evidence>
<reference evidence="1" key="1">
    <citation type="submission" date="2016-09" db="EMBL/GenBank/DDBJ databases">
        <authorList>
            <consortium name="Pathogen Informatics"/>
            <person name="Sun Q."/>
            <person name="Inoue M."/>
        </authorList>
    </citation>
    <scope>NUCLEOTIDE SEQUENCE</scope>
</reference>
<dbReference type="SUPFAM" id="SSF117289">
    <property type="entry name" value="Nucleoporin domain"/>
    <property type="match status" value="1"/>
</dbReference>
<dbReference type="EMBL" id="LT969436">
    <property type="protein sequence ID" value="SOV18262.1"/>
    <property type="molecule type" value="Genomic_DNA"/>
</dbReference>
<evidence type="ECO:0008006" key="3">
    <source>
        <dbReference type="Google" id="ProtNLM"/>
    </source>
</evidence>
<dbReference type="Proteomes" id="UP000831156">
    <property type="component" value="Chromosome 13"/>
</dbReference>
<organism evidence="1 2">
    <name type="scientific">Plasmodium gaboni</name>
    <dbReference type="NCBI Taxonomy" id="647221"/>
    <lineage>
        <taxon>Eukaryota</taxon>
        <taxon>Sar</taxon>
        <taxon>Alveolata</taxon>
        <taxon>Apicomplexa</taxon>
        <taxon>Aconoidasida</taxon>
        <taxon>Haemosporida</taxon>
        <taxon>Plasmodiidae</taxon>
        <taxon>Plasmodium</taxon>
        <taxon>Plasmodium (Laverania)</taxon>
    </lineage>
</organism>
<sequence length="209" mass="25017">MVTLLDVDNKKCIKNYRVSNYSCLYCDFLNRDNFFVKTKEGSLKLWNIEHDTCIVKWNVNNFIFIKPYRINNNQIVTPINHDGDIAIYDLKIEQENNSHNYFFFKPKKTNRCEAILNYDNSKGYNTNDNLCSINKMFTTYDEYNNKYEHLDPSYEQNNYNMTTKHNNNDDNCYGYNKNKLSKTNTQMYKEIIDINPIPYLGETYIMVCY</sequence>
<evidence type="ECO:0000313" key="1">
    <source>
        <dbReference type="EMBL" id="SOV18262.1"/>
    </source>
</evidence>
<accession>A0ABY1UST1</accession>
<gene>
    <name evidence="1" type="ORF">PGABG01_1362400</name>
</gene>
<keyword evidence="2" id="KW-1185">Reference proteome</keyword>
<protein>
    <recommendedName>
        <fullName evidence="3">WD repeat-containing protein</fullName>
    </recommendedName>
</protein>
<proteinExistence type="predicted"/>
<name>A0ABY1UST1_9APIC</name>